<dbReference type="NCBIfam" id="NF033573">
    <property type="entry name" value="transpos_IS200"/>
    <property type="match status" value="1"/>
</dbReference>
<protein>
    <submittedName>
        <fullName evidence="2">Transposase</fullName>
    </submittedName>
</protein>
<proteinExistence type="predicted"/>
<dbReference type="Gene3D" id="3.30.70.1290">
    <property type="entry name" value="Transposase IS200-like"/>
    <property type="match status" value="1"/>
</dbReference>
<reference evidence="2 3" key="1">
    <citation type="submission" date="2015-06" db="EMBL/GenBank/DDBJ databases">
        <title>Draft genome assembly of filamentous brackish cyanobacterium Limnoraphis robusta strain CS-951.</title>
        <authorList>
            <person name="Willis A."/>
            <person name="Parks M."/>
            <person name="Burford M.A."/>
        </authorList>
    </citation>
    <scope>NUCLEOTIDE SEQUENCE [LARGE SCALE GENOMIC DNA]</scope>
    <source>
        <strain evidence="2 3">CS-951</strain>
    </source>
</reference>
<accession>A0A0F5YFK2</accession>
<dbReference type="SMART" id="SM01321">
    <property type="entry name" value="Y1_Tnp"/>
    <property type="match status" value="1"/>
</dbReference>
<dbReference type="PANTHER" id="PTHR33360">
    <property type="entry name" value="TRANSPOSASE FOR INSERTION SEQUENCE ELEMENT IS200"/>
    <property type="match status" value="1"/>
</dbReference>
<dbReference type="PANTHER" id="PTHR33360:SF2">
    <property type="entry name" value="TRANSPOSASE FOR INSERTION SEQUENCE ELEMENT IS200"/>
    <property type="match status" value="1"/>
</dbReference>
<evidence type="ECO:0000259" key="1">
    <source>
        <dbReference type="SMART" id="SM01321"/>
    </source>
</evidence>
<dbReference type="SUPFAM" id="SSF143422">
    <property type="entry name" value="Transposase IS200-like"/>
    <property type="match status" value="1"/>
</dbReference>
<dbReference type="PATRIC" id="fig|1637645.4.peg.5126"/>
<dbReference type="GO" id="GO:0004803">
    <property type="term" value="F:transposase activity"/>
    <property type="evidence" value="ECO:0007669"/>
    <property type="project" value="InterPro"/>
</dbReference>
<dbReference type="RefSeq" id="WP_046279028.1">
    <property type="nucleotide sequence ID" value="NZ_LATL02000256.1"/>
</dbReference>
<dbReference type="Pfam" id="PF01797">
    <property type="entry name" value="Y1_Tnp"/>
    <property type="match status" value="1"/>
</dbReference>
<organism evidence="2 3">
    <name type="scientific">Limnoraphis robusta CS-951</name>
    <dbReference type="NCBI Taxonomy" id="1637645"/>
    <lineage>
        <taxon>Bacteria</taxon>
        <taxon>Bacillati</taxon>
        <taxon>Cyanobacteriota</taxon>
        <taxon>Cyanophyceae</taxon>
        <taxon>Oscillatoriophycideae</taxon>
        <taxon>Oscillatoriales</taxon>
        <taxon>Sirenicapillariaceae</taxon>
        <taxon>Limnoraphis</taxon>
    </lineage>
</organism>
<dbReference type="Proteomes" id="UP000033607">
    <property type="component" value="Unassembled WGS sequence"/>
</dbReference>
<gene>
    <name evidence="2" type="ORF">WN50_13275</name>
</gene>
<comment type="caution">
    <text evidence="2">The sequence shown here is derived from an EMBL/GenBank/DDBJ whole genome shotgun (WGS) entry which is preliminary data.</text>
</comment>
<dbReference type="AlphaFoldDB" id="A0A0F5YFK2"/>
<dbReference type="GO" id="GO:0003677">
    <property type="term" value="F:DNA binding"/>
    <property type="evidence" value="ECO:0007669"/>
    <property type="project" value="InterPro"/>
</dbReference>
<dbReference type="InterPro" id="IPR036515">
    <property type="entry name" value="Transposase_17_sf"/>
</dbReference>
<evidence type="ECO:0000313" key="3">
    <source>
        <dbReference type="Proteomes" id="UP000033607"/>
    </source>
</evidence>
<sequence>MARSLRAFAHSFCSIQIHMVFVTKYRHPVLTEQIEADIIQLCRSICEKNRSYLVEAKADLEMKDHIHLLIDFAPDVSVSKLANTMKTVTSREIRKRYATELKLYYWKPVFWKRGYCAVSGGGASLDVIKSYIQSQGKDD</sequence>
<dbReference type="InterPro" id="IPR002686">
    <property type="entry name" value="Transposase_17"/>
</dbReference>
<evidence type="ECO:0000313" key="2">
    <source>
        <dbReference type="EMBL" id="KKD37641.1"/>
    </source>
</evidence>
<name>A0A0F5YFK2_9CYAN</name>
<feature type="domain" description="Transposase IS200-like" evidence="1">
    <location>
        <begin position="12"/>
        <end position="135"/>
    </location>
</feature>
<dbReference type="GO" id="GO:0006313">
    <property type="term" value="P:DNA transposition"/>
    <property type="evidence" value="ECO:0007669"/>
    <property type="project" value="InterPro"/>
</dbReference>
<dbReference type="OrthoDB" id="9798161at2"/>
<dbReference type="EMBL" id="LATL02000256">
    <property type="protein sequence ID" value="KKD37641.1"/>
    <property type="molecule type" value="Genomic_DNA"/>
</dbReference>